<evidence type="ECO:0000313" key="4">
    <source>
        <dbReference type="EMBL" id="KAL2744176.1"/>
    </source>
</evidence>
<feature type="compositionally biased region" description="Acidic residues" evidence="2">
    <location>
        <begin position="29"/>
        <end position="45"/>
    </location>
</feature>
<dbReference type="PANTHER" id="PTHR42909">
    <property type="entry name" value="ZGC:136858"/>
    <property type="match status" value="1"/>
</dbReference>
<accession>A0ABD2CGH9</accession>
<reference evidence="4 5" key="1">
    <citation type="journal article" date="2024" name="Ann. Entomol. Soc. Am.">
        <title>Genomic analyses of the southern and eastern yellowjacket wasps (Hymenoptera: Vespidae) reveal evolutionary signatures of social life.</title>
        <authorList>
            <person name="Catto M.A."/>
            <person name="Caine P.B."/>
            <person name="Orr S.E."/>
            <person name="Hunt B.G."/>
            <person name="Goodisman M.A.D."/>
        </authorList>
    </citation>
    <scope>NUCLEOTIDE SEQUENCE [LARGE SCALE GENOMIC DNA]</scope>
    <source>
        <strain evidence="4">232</strain>
        <tissue evidence="4">Head and thorax</tissue>
    </source>
</reference>
<dbReference type="PANTHER" id="PTHR42909:SF1">
    <property type="entry name" value="CARBOHYDRATE KINASE PFKB DOMAIN-CONTAINING PROTEIN"/>
    <property type="match status" value="1"/>
</dbReference>
<name>A0ABD2CGH9_VESMC</name>
<dbReference type="AlphaFoldDB" id="A0ABD2CGH9"/>
<gene>
    <name evidence="4" type="ORF">V1477_007666</name>
</gene>
<protein>
    <submittedName>
        <fullName evidence="4">Pseudouridine-metabolizing bifunctional protein C186105</fullName>
    </submittedName>
</protein>
<evidence type="ECO:0000256" key="1">
    <source>
        <dbReference type="ARBA" id="ARBA00022723"/>
    </source>
</evidence>
<feature type="region of interest" description="Disordered" evidence="2">
    <location>
        <begin position="1"/>
        <end position="68"/>
    </location>
</feature>
<dbReference type="Proteomes" id="UP001607303">
    <property type="component" value="Unassembled WGS sequence"/>
</dbReference>
<dbReference type="SUPFAM" id="SSF53613">
    <property type="entry name" value="Ribokinase-like"/>
    <property type="match status" value="1"/>
</dbReference>
<evidence type="ECO:0000259" key="3">
    <source>
        <dbReference type="Pfam" id="PF00294"/>
    </source>
</evidence>
<organism evidence="4 5">
    <name type="scientific">Vespula maculifrons</name>
    <name type="common">Eastern yellow jacket</name>
    <name type="synonym">Wasp</name>
    <dbReference type="NCBI Taxonomy" id="7453"/>
    <lineage>
        <taxon>Eukaryota</taxon>
        <taxon>Metazoa</taxon>
        <taxon>Ecdysozoa</taxon>
        <taxon>Arthropoda</taxon>
        <taxon>Hexapoda</taxon>
        <taxon>Insecta</taxon>
        <taxon>Pterygota</taxon>
        <taxon>Neoptera</taxon>
        <taxon>Endopterygota</taxon>
        <taxon>Hymenoptera</taxon>
        <taxon>Apocrita</taxon>
        <taxon>Aculeata</taxon>
        <taxon>Vespoidea</taxon>
        <taxon>Vespidae</taxon>
        <taxon>Vespinae</taxon>
        <taxon>Vespula</taxon>
    </lineage>
</organism>
<dbReference type="Gene3D" id="3.40.1190.20">
    <property type="match status" value="1"/>
</dbReference>
<sequence>MHREKSKSGDYGNCKKWGISLGRRKKENDEEEKEEKEEEEVEEEGGGGGESMHASLDGRMHAGHGRQSCGGVGRNVADALIKLGAHDTRFISVVGNDEPGTAIFQSLKGGGGTLKRSSDVSTASCTVVVDAKGECCFIVGEMEAFAAIDINLIRKYQTQLEAASIIVIDANLPAETMALTLDIASHAKIPG</sequence>
<dbReference type="InterPro" id="IPR011611">
    <property type="entry name" value="PfkB_dom"/>
</dbReference>
<keyword evidence="1" id="KW-0479">Metal-binding</keyword>
<keyword evidence="5" id="KW-1185">Reference proteome</keyword>
<dbReference type="GO" id="GO:0046872">
    <property type="term" value="F:metal ion binding"/>
    <property type="evidence" value="ECO:0007669"/>
    <property type="project" value="UniProtKB-KW"/>
</dbReference>
<dbReference type="Pfam" id="PF00294">
    <property type="entry name" value="PfkB"/>
    <property type="match status" value="1"/>
</dbReference>
<feature type="domain" description="Carbohydrate kinase PfkB" evidence="3">
    <location>
        <begin position="59"/>
        <end position="188"/>
    </location>
</feature>
<evidence type="ECO:0000313" key="5">
    <source>
        <dbReference type="Proteomes" id="UP001607303"/>
    </source>
</evidence>
<dbReference type="GO" id="GO:0006796">
    <property type="term" value="P:phosphate-containing compound metabolic process"/>
    <property type="evidence" value="ECO:0007669"/>
    <property type="project" value="UniProtKB-ARBA"/>
</dbReference>
<dbReference type="EMBL" id="JAYRBN010000051">
    <property type="protein sequence ID" value="KAL2744176.1"/>
    <property type="molecule type" value="Genomic_DNA"/>
</dbReference>
<proteinExistence type="predicted"/>
<evidence type="ECO:0000256" key="2">
    <source>
        <dbReference type="SAM" id="MobiDB-lite"/>
    </source>
</evidence>
<comment type="caution">
    <text evidence="4">The sequence shown here is derived from an EMBL/GenBank/DDBJ whole genome shotgun (WGS) entry which is preliminary data.</text>
</comment>
<dbReference type="InterPro" id="IPR029056">
    <property type="entry name" value="Ribokinase-like"/>
</dbReference>